<accession>A0A6M3JZS3</accession>
<gene>
    <name evidence="2" type="ORF">MM415A01741_0010</name>
</gene>
<feature type="compositionally biased region" description="Basic and acidic residues" evidence="1">
    <location>
        <begin position="1"/>
        <end position="28"/>
    </location>
</feature>
<organism evidence="2">
    <name type="scientific">viral metagenome</name>
    <dbReference type="NCBI Taxonomy" id="1070528"/>
    <lineage>
        <taxon>unclassified sequences</taxon>
        <taxon>metagenomes</taxon>
        <taxon>organismal metagenomes</taxon>
    </lineage>
</organism>
<protein>
    <submittedName>
        <fullName evidence="2">Uncharacterized protein</fullName>
    </submittedName>
</protein>
<evidence type="ECO:0000256" key="1">
    <source>
        <dbReference type="SAM" id="MobiDB-lite"/>
    </source>
</evidence>
<evidence type="ECO:0000313" key="2">
    <source>
        <dbReference type="EMBL" id="QJA75626.1"/>
    </source>
</evidence>
<dbReference type="EMBL" id="MT142175">
    <property type="protein sequence ID" value="QJA75626.1"/>
    <property type="molecule type" value="Genomic_DNA"/>
</dbReference>
<reference evidence="2" key="1">
    <citation type="submission" date="2020-03" db="EMBL/GenBank/DDBJ databases">
        <title>The deep terrestrial virosphere.</title>
        <authorList>
            <person name="Holmfeldt K."/>
            <person name="Nilsson E."/>
            <person name="Simone D."/>
            <person name="Lopez-Fernandez M."/>
            <person name="Wu X."/>
            <person name="de Brujin I."/>
            <person name="Lundin D."/>
            <person name="Andersson A."/>
            <person name="Bertilsson S."/>
            <person name="Dopson M."/>
        </authorList>
    </citation>
    <scope>NUCLEOTIDE SEQUENCE</scope>
    <source>
        <strain evidence="2">MM415A01741</strain>
    </source>
</reference>
<proteinExistence type="predicted"/>
<feature type="region of interest" description="Disordered" evidence="1">
    <location>
        <begin position="1"/>
        <end position="37"/>
    </location>
</feature>
<name>A0A6M3JZS3_9ZZZZ</name>
<sequence length="110" mass="12584">MALSEKTKTEVENQDISVRDDLYPDRSATDNSLKGTGTISRLPFDLFPRTTYDMSKLYQWKPGDKVRGSFAKGNRGMAGYIRDIESAPDEKSYKSKYIDTFKKVSEELEK</sequence>
<dbReference type="AlphaFoldDB" id="A0A6M3JZS3"/>